<dbReference type="InterPro" id="IPR036866">
    <property type="entry name" value="RibonucZ/Hydroxyglut_hydro"/>
</dbReference>
<gene>
    <name evidence="2" type="ORF">CTheo_2004</name>
</gene>
<dbReference type="PANTHER" id="PTHR42663:SF6">
    <property type="entry name" value="HYDROLASE C777.06C-RELATED"/>
    <property type="match status" value="1"/>
</dbReference>
<dbReference type="EMBL" id="SSOP01000019">
    <property type="protein sequence ID" value="KAB5594521.1"/>
    <property type="molecule type" value="Genomic_DNA"/>
</dbReference>
<dbReference type="OrthoDB" id="341300at2759"/>
<keyword evidence="3" id="KW-1185">Reference proteome</keyword>
<dbReference type="Gene3D" id="3.60.15.10">
    <property type="entry name" value="Ribonuclease Z/Hydroxyacylglutathione hydrolase-like"/>
    <property type="match status" value="1"/>
</dbReference>
<name>A0A5N5QSI7_9AGAM</name>
<evidence type="ECO:0000313" key="3">
    <source>
        <dbReference type="Proteomes" id="UP000383932"/>
    </source>
</evidence>
<feature type="domain" description="Metallo-beta-lactamase" evidence="1">
    <location>
        <begin position="70"/>
        <end position="287"/>
    </location>
</feature>
<comment type="caution">
    <text evidence="2">The sequence shown here is derived from an EMBL/GenBank/DDBJ whole genome shotgun (WGS) entry which is preliminary data.</text>
</comment>
<dbReference type="PANTHER" id="PTHR42663">
    <property type="entry name" value="HYDROLASE C777.06C-RELATED-RELATED"/>
    <property type="match status" value="1"/>
</dbReference>
<dbReference type="AlphaFoldDB" id="A0A5N5QSI7"/>
<dbReference type="Pfam" id="PF12706">
    <property type="entry name" value="Lactamase_B_2"/>
    <property type="match status" value="1"/>
</dbReference>
<reference evidence="2 3" key="1">
    <citation type="journal article" date="2019" name="Fungal Biol. Biotechnol.">
        <title>Draft genome sequence of fastidious pathogen Ceratobasidium theobromae, which causes vascular-streak dieback in Theobroma cacao.</title>
        <authorList>
            <person name="Ali S.S."/>
            <person name="Asman A."/>
            <person name="Shao J."/>
            <person name="Firmansyah A.P."/>
            <person name="Susilo A.W."/>
            <person name="Rosmana A."/>
            <person name="McMahon P."/>
            <person name="Junaid M."/>
            <person name="Guest D."/>
            <person name="Kheng T.Y."/>
            <person name="Meinhardt L.W."/>
            <person name="Bailey B.A."/>
        </authorList>
    </citation>
    <scope>NUCLEOTIDE SEQUENCE [LARGE SCALE GENOMIC DNA]</scope>
    <source>
        <strain evidence="2 3">CT2</strain>
    </source>
</reference>
<sequence>MSTHSVFEFIFQGTGCSSYLPHINCLTSKPVTCETCRLAVTPQGWKNKRRNTGGIIRMRGSSPGASTDRVIVIDVGKTFFDGALELFPRHDLRRIDAVLLTHGHADAVNGLDDLRSWTLGDERIQDHIDVYLSEATLNDMKRSFPYLISKEFATGSGHVPKFKWHVIENDKPFRIEGIDFDITPVDVHHGYLPSSQQPTSHNNTSLSPEPYTCFGFIFGTTMVYLSDVSHIPDEAWRVIETSGRPGPHPYDFFIIDCVRIGRLAAHFGIKETAEAASRVNASRTYIVGFGHEVPHDVWEVVGKKIGGQDLGQVQPFAQEILDRLSKLGVKVVKGMQISPAYDGQCLTLVNGAFHEEGAYS</sequence>
<dbReference type="SUPFAM" id="SSF56281">
    <property type="entry name" value="Metallo-hydrolase/oxidoreductase"/>
    <property type="match status" value="1"/>
</dbReference>
<evidence type="ECO:0000313" key="2">
    <source>
        <dbReference type="EMBL" id="KAB5594521.1"/>
    </source>
</evidence>
<organism evidence="2 3">
    <name type="scientific">Ceratobasidium theobromae</name>
    <dbReference type="NCBI Taxonomy" id="1582974"/>
    <lineage>
        <taxon>Eukaryota</taxon>
        <taxon>Fungi</taxon>
        <taxon>Dikarya</taxon>
        <taxon>Basidiomycota</taxon>
        <taxon>Agaricomycotina</taxon>
        <taxon>Agaricomycetes</taxon>
        <taxon>Cantharellales</taxon>
        <taxon>Ceratobasidiaceae</taxon>
        <taxon>Ceratobasidium</taxon>
    </lineage>
</organism>
<evidence type="ECO:0000259" key="1">
    <source>
        <dbReference type="Pfam" id="PF12706"/>
    </source>
</evidence>
<proteinExistence type="predicted"/>
<dbReference type="InterPro" id="IPR001279">
    <property type="entry name" value="Metallo-B-lactamas"/>
</dbReference>
<accession>A0A5N5QSI7</accession>
<protein>
    <recommendedName>
        <fullName evidence="1">Metallo-beta-lactamase domain-containing protein</fullName>
    </recommendedName>
</protein>
<dbReference type="CDD" id="cd16279">
    <property type="entry name" value="metallo-hydrolase-like_MBL-fold"/>
    <property type="match status" value="1"/>
</dbReference>
<dbReference type="Proteomes" id="UP000383932">
    <property type="component" value="Unassembled WGS sequence"/>
</dbReference>